<evidence type="ECO:0000313" key="2">
    <source>
        <dbReference type="Proteomes" id="UP000237347"/>
    </source>
</evidence>
<name>A0AAW0LQC8_QUESU</name>
<comment type="caution">
    <text evidence="1">The sequence shown here is derived from an EMBL/GenBank/DDBJ whole genome shotgun (WGS) entry which is preliminary data.</text>
</comment>
<dbReference type="EMBL" id="PKMF04000073">
    <property type="protein sequence ID" value="KAK7852673.1"/>
    <property type="molecule type" value="Genomic_DNA"/>
</dbReference>
<dbReference type="Proteomes" id="UP000237347">
    <property type="component" value="Unassembled WGS sequence"/>
</dbReference>
<evidence type="ECO:0000313" key="1">
    <source>
        <dbReference type="EMBL" id="KAK7852673.1"/>
    </source>
</evidence>
<gene>
    <name evidence="1" type="ORF">CFP56_038325</name>
</gene>
<organism evidence="1 2">
    <name type="scientific">Quercus suber</name>
    <name type="common">Cork oak</name>
    <dbReference type="NCBI Taxonomy" id="58331"/>
    <lineage>
        <taxon>Eukaryota</taxon>
        <taxon>Viridiplantae</taxon>
        <taxon>Streptophyta</taxon>
        <taxon>Embryophyta</taxon>
        <taxon>Tracheophyta</taxon>
        <taxon>Spermatophyta</taxon>
        <taxon>Magnoliopsida</taxon>
        <taxon>eudicotyledons</taxon>
        <taxon>Gunneridae</taxon>
        <taxon>Pentapetalae</taxon>
        <taxon>rosids</taxon>
        <taxon>fabids</taxon>
        <taxon>Fagales</taxon>
        <taxon>Fagaceae</taxon>
        <taxon>Quercus</taxon>
    </lineage>
</organism>
<dbReference type="AlphaFoldDB" id="A0AAW0LQC8"/>
<proteinExistence type="predicted"/>
<accession>A0AAW0LQC8</accession>
<sequence>MENWGLTEFKFIVGHDVKRLVSLHVDNQAFDYVTYVQLDQSLRFINGETIPNAVVLSEFGVSYFIGLRLCAVRECAKIQTIIASMELSDAVSPVSEHLIISYLSKLTMIYEEMIPQGCFAKLSIDTFFSNSEELIVERWSAIEEIIFQDQINGPN</sequence>
<keyword evidence="2" id="KW-1185">Reference proteome</keyword>
<reference evidence="1 2" key="1">
    <citation type="journal article" date="2018" name="Sci. Data">
        <title>The draft genome sequence of cork oak.</title>
        <authorList>
            <person name="Ramos A.M."/>
            <person name="Usie A."/>
            <person name="Barbosa P."/>
            <person name="Barros P.M."/>
            <person name="Capote T."/>
            <person name="Chaves I."/>
            <person name="Simoes F."/>
            <person name="Abreu I."/>
            <person name="Carrasquinho I."/>
            <person name="Faro C."/>
            <person name="Guimaraes J.B."/>
            <person name="Mendonca D."/>
            <person name="Nobrega F."/>
            <person name="Rodrigues L."/>
            <person name="Saibo N.J.M."/>
            <person name="Varela M.C."/>
            <person name="Egas C."/>
            <person name="Matos J."/>
            <person name="Miguel C.M."/>
            <person name="Oliveira M.M."/>
            <person name="Ricardo C.P."/>
            <person name="Goncalves S."/>
        </authorList>
    </citation>
    <scope>NUCLEOTIDE SEQUENCE [LARGE SCALE GENOMIC DNA]</scope>
    <source>
        <strain evidence="2">cv. HL8</strain>
    </source>
</reference>
<protein>
    <submittedName>
        <fullName evidence="1">Uncharacterized protein</fullName>
    </submittedName>
</protein>